<accession>A0ABW6HXV1</accession>
<dbReference type="EMBL" id="JBHZPZ010000014">
    <property type="protein sequence ID" value="MFE3868853.1"/>
    <property type="molecule type" value="Genomic_DNA"/>
</dbReference>
<dbReference type="InterPro" id="IPR039022">
    <property type="entry name" value="KaiB-like"/>
</dbReference>
<dbReference type="Pfam" id="PF07689">
    <property type="entry name" value="KaiB"/>
    <property type="match status" value="1"/>
</dbReference>
<dbReference type="InterPro" id="IPR036249">
    <property type="entry name" value="Thioredoxin-like_sf"/>
</dbReference>
<gene>
    <name evidence="2" type="ORF">ACFX5E_12335</name>
</gene>
<dbReference type="PANTHER" id="PTHR41709">
    <property type="entry name" value="KAIB-LIKE PROTEIN 1"/>
    <property type="match status" value="1"/>
</dbReference>
<proteinExistence type="predicted"/>
<name>A0ABW6HXV1_9FLAO</name>
<organism evidence="2 3">
    <name type="scientific">Flavobacterium xylosi</name>
    <dbReference type="NCBI Taxonomy" id="3230415"/>
    <lineage>
        <taxon>Bacteria</taxon>
        <taxon>Pseudomonadati</taxon>
        <taxon>Bacteroidota</taxon>
        <taxon>Flavobacteriia</taxon>
        <taxon>Flavobacteriales</taxon>
        <taxon>Flavobacteriaceae</taxon>
        <taxon>Flavobacterium</taxon>
    </lineage>
</organism>
<evidence type="ECO:0000259" key="1">
    <source>
        <dbReference type="SMART" id="SM01248"/>
    </source>
</evidence>
<dbReference type="SUPFAM" id="SSF52833">
    <property type="entry name" value="Thioredoxin-like"/>
    <property type="match status" value="1"/>
</dbReference>
<dbReference type="Proteomes" id="UP001600109">
    <property type="component" value="Unassembled WGS sequence"/>
</dbReference>
<comment type="caution">
    <text evidence="2">The sequence shown here is derived from an EMBL/GenBank/DDBJ whole genome shotgun (WGS) entry which is preliminary data.</text>
</comment>
<protein>
    <submittedName>
        <fullName evidence="2">Circadian clock KaiB family protein</fullName>
    </submittedName>
</protein>
<reference evidence="2 3" key="1">
    <citation type="submission" date="2024-06" db="EMBL/GenBank/DDBJ databases">
        <title>Flavobacterium spp. isolated from glacier.</title>
        <authorList>
            <person name="Han D."/>
        </authorList>
    </citation>
    <scope>NUCLEOTIDE SEQUENCE [LARGE SCALE GENOMIC DNA]</scope>
    <source>
        <strain evidence="2 3">LS2P90</strain>
    </source>
</reference>
<dbReference type="PANTHER" id="PTHR41709:SF2">
    <property type="entry name" value="CIRCADIAN CLOCK PROTEIN KAIB2"/>
    <property type="match status" value="1"/>
</dbReference>
<sequence length="108" mass="12205">MSKKTPKEAKVKVEAKSTEVEKYILRLFVTGILPNSVRAIVNSKAICEEYLKDRYELEIIDIYQQPSLAVTEEIIAIPVLIKKFPLPEGRVIGDLSDVEKVLKGLHII</sequence>
<feature type="domain" description="KaiB" evidence="1">
    <location>
        <begin position="26"/>
        <end position="107"/>
    </location>
</feature>
<dbReference type="SMART" id="SM01248">
    <property type="entry name" value="KaiB"/>
    <property type="match status" value="1"/>
</dbReference>
<dbReference type="CDD" id="cd02978">
    <property type="entry name" value="KaiB_like"/>
    <property type="match status" value="1"/>
</dbReference>
<keyword evidence="3" id="KW-1185">Reference proteome</keyword>
<evidence type="ECO:0000313" key="3">
    <source>
        <dbReference type="Proteomes" id="UP001600109"/>
    </source>
</evidence>
<evidence type="ECO:0000313" key="2">
    <source>
        <dbReference type="EMBL" id="MFE3868853.1"/>
    </source>
</evidence>
<dbReference type="RefSeq" id="WP_379855451.1">
    <property type="nucleotide sequence ID" value="NZ_JBHZPZ010000014.1"/>
</dbReference>
<dbReference type="InterPro" id="IPR011649">
    <property type="entry name" value="KaiB_domain"/>
</dbReference>
<dbReference type="Gene3D" id="3.40.30.10">
    <property type="entry name" value="Glutaredoxin"/>
    <property type="match status" value="1"/>
</dbReference>